<comment type="caution">
    <text evidence="1">The sequence shown here is derived from an EMBL/GenBank/DDBJ whole genome shotgun (WGS) entry which is preliminary data.</text>
</comment>
<reference evidence="1" key="1">
    <citation type="submission" date="2021-11" db="EMBL/GenBank/DDBJ databases">
        <authorList>
            <person name="Schell T."/>
        </authorList>
    </citation>
    <scope>NUCLEOTIDE SEQUENCE</scope>
    <source>
        <strain evidence="1">M5</strain>
    </source>
</reference>
<protein>
    <submittedName>
        <fullName evidence="1">Uncharacterized protein</fullName>
    </submittedName>
</protein>
<proteinExistence type="predicted"/>
<evidence type="ECO:0000313" key="1">
    <source>
        <dbReference type="EMBL" id="CAH0108279.1"/>
    </source>
</evidence>
<dbReference type="Proteomes" id="UP000789390">
    <property type="component" value="Unassembled WGS sequence"/>
</dbReference>
<accession>A0A8J2RP73</accession>
<name>A0A8J2RP73_9CRUS</name>
<evidence type="ECO:0000313" key="2">
    <source>
        <dbReference type="Proteomes" id="UP000789390"/>
    </source>
</evidence>
<sequence length="146" mass="16906">MDLRNCVLRFLCNLEGSRQEAEKNNLSLVPDPEKDLILLKVGKFIIRYWISRSYYFLNCCVHQFGGFKHLRQRLPSQPLQHYNKAGFFRIKNITGFICEKIVWLPLLVLFSLEKTKIACSPDTYLNGCRFRGVGCTIQKSSSNILA</sequence>
<dbReference type="AlphaFoldDB" id="A0A8J2RP73"/>
<organism evidence="1 2">
    <name type="scientific">Daphnia galeata</name>
    <dbReference type="NCBI Taxonomy" id="27404"/>
    <lineage>
        <taxon>Eukaryota</taxon>
        <taxon>Metazoa</taxon>
        <taxon>Ecdysozoa</taxon>
        <taxon>Arthropoda</taxon>
        <taxon>Crustacea</taxon>
        <taxon>Branchiopoda</taxon>
        <taxon>Diplostraca</taxon>
        <taxon>Cladocera</taxon>
        <taxon>Anomopoda</taxon>
        <taxon>Daphniidae</taxon>
        <taxon>Daphnia</taxon>
    </lineage>
</organism>
<dbReference type="EMBL" id="CAKKLH010000282">
    <property type="protein sequence ID" value="CAH0108279.1"/>
    <property type="molecule type" value="Genomic_DNA"/>
</dbReference>
<gene>
    <name evidence="1" type="ORF">DGAL_LOCUS11650</name>
</gene>
<keyword evidence="2" id="KW-1185">Reference proteome</keyword>